<dbReference type="PANTHER" id="PTHR30486:SF6">
    <property type="entry name" value="TYPE IV PILUS RETRACTATION ATPASE PILT"/>
    <property type="match status" value="1"/>
</dbReference>
<evidence type="ECO:0000256" key="1">
    <source>
        <dbReference type="ARBA" id="ARBA00006611"/>
    </source>
</evidence>
<dbReference type="InterPro" id="IPR027417">
    <property type="entry name" value="P-loop_NTPase"/>
</dbReference>
<organism evidence="3 4">
    <name type="scientific">Calidifontibacter indicus</name>
    <dbReference type="NCBI Taxonomy" id="419650"/>
    <lineage>
        <taxon>Bacteria</taxon>
        <taxon>Bacillati</taxon>
        <taxon>Actinomycetota</taxon>
        <taxon>Actinomycetes</taxon>
        <taxon>Micrococcales</taxon>
        <taxon>Dermacoccaceae</taxon>
        <taxon>Calidifontibacter</taxon>
    </lineage>
</organism>
<dbReference type="CDD" id="cd01130">
    <property type="entry name" value="VirB11-like_ATPase"/>
    <property type="match status" value="1"/>
</dbReference>
<dbReference type="EMBL" id="QTUA01000001">
    <property type="protein sequence ID" value="REF29957.1"/>
    <property type="molecule type" value="Genomic_DNA"/>
</dbReference>
<evidence type="ECO:0000313" key="4">
    <source>
        <dbReference type="Proteomes" id="UP000256253"/>
    </source>
</evidence>
<feature type="domain" description="Bacterial type II secretion system protein E" evidence="2">
    <location>
        <begin position="55"/>
        <end position="326"/>
    </location>
</feature>
<dbReference type="InterPro" id="IPR050921">
    <property type="entry name" value="T4SS_GSP_E_ATPase"/>
</dbReference>
<gene>
    <name evidence="3" type="ORF">DFJ65_0946</name>
</gene>
<keyword evidence="4" id="KW-1185">Reference proteome</keyword>
<dbReference type="Pfam" id="PF00437">
    <property type="entry name" value="T2SSE"/>
    <property type="match status" value="1"/>
</dbReference>
<dbReference type="AlphaFoldDB" id="A0A3D9UL19"/>
<proteinExistence type="inferred from homology"/>
<dbReference type="SUPFAM" id="SSF52540">
    <property type="entry name" value="P-loop containing nucleoside triphosphate hydrolases"/>
    <property type="match status" value="1"/>
</dbReference>
<dbReference type="InterPro" id="IPR022399">
    <property type="entry name" value="TadA-like_ATPase"/>
</dbReference>
<comment type="similarity">
    <text evidence="1">Belongs to the GSP E family.</text>
</comment>
<dbReference type="PANTHER" id="PTHR30486">
    <property type="entry name" value="TWITCHING MOTILITY PROTEIN PILT"/>
    <property type="match status" value="1"/>
</dbReference>
<comment type="caution">
    <text evidence="3">The sequence shown here is derived from an EMBL/GenBank/DDBJ whole genome shotgun (WGS) entry which is preliminary data.</text>
</comment>
<protein>
    <submittedName>
        <fullName evidence="3">Pilus assembly protein CpaF</fullName>
    </submittedName>
</protein>
<dbReference type="GO" id="GO:0016887">
    <property type="term" value="F:ATP hydrolysis activity"/>
    <property type="evidence" value="ECO:0007669"/>
    <property type="project" value="InterPro"/>
</dbReference>
<accession>A0A3D9UL19</accession>
<dbReference type="Gene3D" id="3.30.450.380">
    <property type="match status" value="1"/>
</dbReference>
<sequence>MSGSVVGKAMWEHIRSGQPPTAERIATVAGSEAAVLGDRNASALGRRWSAEVLGGGPLQPLLDEPDVTDVLVNGPSQVWVDRGGGLEAADIDLGGDDDVRRLAVRLAAIAGRRLDDASPWVDGQLPGGVRLHAVLPPLVADGAHLSLRIPRRVGVGLTQLCDRGLCDAVGQQVLRRLVEHQVAFVITGGTGSGKTTLLSALLALVPVDQRLLVVEDVRELIVDHPHVVRLEGRPPNVEGVGEVSLATLVRQALRMRPDRVVVGEVRGAEVRELLSALNTGHEGGCGTLHANSPADVVARFEALGALAGMTPAAVRSQLASSVQVVVHVRRDGDTRRLAEIGTIGWDGDRLRVTTALRWVGGAAVPADGLPRLEAILGGPGTSC</sequence>
<reference evidence="3 4" key="1">
    <citation type="submission" date="2018-08" db="EMBL/GenBank/DDBJ databases">
        <title>Sequencing the genomes of 1000 actinobacteria strains.</title>
        <authorList>
            <person name="Klenk H.-P."/>
        </authorList>
    </citation>
    <scope>NUCLEOTIDE SEQUENCE [LARGE SCALE GENOMIC DNA]</scope>
    <source>
        <strain evidence="3 4">DSM 22967</strain>
    </source>
</reference>
<dbReference type="InterPro" id="IPR001482">
    <property type="entry name" value="T2SS/T4SS_dom"/>
</dbReference>
<dbReference type="Gene3D" id="3.40.50.300">
    <property type="entry name" value="P-loop containing nucleotide triphosphate hydrolases"/>
    <property type="match status" value="1"/>
</dbReference>
<evidence type="ECO:0000259" key="2">
    <source>
        <dbReference type="Pfam" id="PF00437"/>
    </source>
</evidence>
<evidence type="ECO:0000313" key="3">
    <source>
        <dbReference type="EMBL" id="REF29957.1"/>
    </source>
</evidence>
<name>A0A3D9UL19_9MICO</name>
<dbReference type="Proteomes" id="UP000256253">
    <property type="component" value="Unassembled WGS sequence"/>
</dbReference>
<dbReference type="NCBIfam" id="TIGR03819">
    <property type="entry name" value="heli_sec_ATPase"/>
    <property type="match status" value="1"/>
</dbReference>
<dbReference type="RefSeq" id="WP_245950004.1">
    <property type="nucleotide sequence ID" value="NZ_QTUA01000001.1"/>
</dbReference>